<proteinExistence type="predicted"/>
<protein>
    <submittedName>
        <fullName evidence="1">Uncharacterized protein</fullName>
    </submittedName>
</protein>
<name>A0A2L1U054_9BACL</name>
<evidence type="ECO:0000313" key="2">
    <source>
        <dbReference type="Proteomes" id="UP000239833"/>
    </source>
</evidence>
<dbReference type="AlphaFoldDB" id="A0A2L1U054"/>
<gene>
    <name evidence="1" type="ORF">ERICIII_02145</name>
</gene>
<dbReference type="EMBL" id="CP019655">
    <property type="protein sequence ID" value="AVF26306.1"/>
    <property type="molecule type" value="Genomic_DNA"/>
</dbReference>
<dbReference type="Proteomes" id="UP000239833">
    <property type="component" value="Chromosome"/>
</dbReference>
<organism evidence="1 2">
    <name type="scientific">Paenibacillus larvae subsp. larvae</name>
    <dbReference type="NCBI Taxonomy" id="147375"/>
    <lineage>
        <taxon>Bacteria</taxon>
        <taxon>Bacillati</taxon>
        <taxon>Bacillota</taxon>
        <taxon>Bacilli</taxon>
        <taxon>Bacillales</taxon>
        <taxon>Paenibacillaceae</taxon>
        <taxon>Paenibacillus</taxon>
    </lineage>
</organism>
<evidence type="ECO:0000313" key="1">
    <source>
        <dbReference type="EMBL" id="AVF26306.1"/>
    </source>
</evidence>
<sequence length="47" mass="5362">MVIKKVDTSVIDILSWQYFLQVIGGILCYQIIIEVKDLISSANVKYT</sequence>
<reference evidence="2" key="1">
    <citation type="submission" date="2017-02" db="EMBL/GenBank/DDBJ databases">
        <title>Delineation of Paenibacillus larvae strains originating from foulbrood outbreaks.</title>
        <authorList>
            <person name="Beims H."/>
            <person name="Bunk B."/>
            <person name="Sproeer C."/>
            <person name="Mohr K.I."/>
            <person name="Pradella S."/>
            <person name="Guenther G."/>
            <person name="Rohde M."/>
            <person name="von der Ohe W."/>
            <person name="Steinert M."/>
        </authorList>
    </citation>
    <scope>NUCLEOTIDE SEQUENCE [LARGE SCALE GENOMIC DNA]</scope>
    <source>
        <strain evidence="2">Eric_III</strain>
    </source>
</reference>
<accession>A0A2L1U054</accession>